<dbReference type="EMBL" id="BGZK01000519">
    <property type="protein sequence ID" value="GBP48247.1"/>
    <property type="molecule type" value="Genomic_DNA"/>
</dbReference>
<dbReference type="AlphaFoldDB" id="A0A4C1WDM9"/>
<keyword evidence="3" id="KW-1185">Reference proteome</keyword>
<gene>
    <name evidence="2" type="ORF">EVAR_96836_1</name>
</gene>
<protein>
    <submittedName>
        <fullName evidence="2">Uncharacterized protein</fullName>
    </submittedName>
</protein>
<reference evidence="2 3" key="1">
    <citation type="journal article" date="2019" name="Commun. Biol.">
        <title>The bagworm genome reveals a unique fibroin gene that provides high tensile strength.</title>
        <authorList>
            <person name="Kono N."/>
            <person name="Nakamura H."/>
            <person name="Ohtoshi R."/>
            <person name="Tomita M."/>
            <person name="Numata K."/>
            <person name="Arakawa K."/>
        </authorList>
    </citation>
    <scope>NUCLEOTIDE SEQUENCE [LARGE SCALE GENOMIC DNA]</scope>
</reference>
<keyword evidence="1" id="KW-0812">Transmembrane</keyword>
<keyword evidence="1" id="KW-0472">Membrane</keyword>
<comment type="caution">
    <text evidence="2">The sequence shown here is derived from an EMBL/GenBank/DDBJ whole genome shotgun (WGS) entry which is preliminary data.</text>
</comment>
<feature type="transmembrane region" description="Helical" evidence="1">
    <location>
        <begin position="63"/>
        <end position="87"/>
    </location>
</feature>
<name>A0A4C1WDM9_EUMVA</name>
<dbReference type="STRING" id="151549.A0A4C1WDM9"/>
<accession>A0A4C1WDM9</accession>
<evidence type="ECO:0000313" key="3">
    <source>
        <dbReference type="Proteomes" id="UP000299102"/>
    </source>
</evidence>
<organism evidence="2 3">
    <name type="scientific">Eumeta variegata</name>
    <name type="common">Bagworm moth</name>
    <name type="synonym">Eumeta japonica</name>
    <dbReference type="NCBI Taxonomy" id="151549"/>
    <lineage>
        <taxon>Eukaryota</taxon>
        <taxon>Metazoa</taxon>
        <taxon>Ecdysozoa</taxon>
        <taxon>Arthropoda</taxon>
        <taxon>Hexapoda</taxon>
        <taxon>Insecta</taxon>
        <taxon>Pterygota</taxon>
        <taxon>Neoptera</taxon>
        <taxon>Endopterygota</taxon>
        <taxon>Lepidoptera</taxon>
        <taxon>Glossata</taxon>
        <taxon>Ditrysia</taxon>
        <taxon>Tineoidea</taxon>
        <taxon>Psychidae</taxon>
        <taxon>Oiketicinae</taxon>
        <taxon>Eumeta</taxon>
    </lineage>
</organism>
<keyword evidence="1" id="KW-1133">Transmembrane helix</keyword>
<proteinExistence type="predicted"/>
<dbReference type="OrthoDB" id="2149840at2759"/>
<evidence type="ECO:0000313" key="2">
    <source>
        <dbReference type="EMBL" id="GBP48247.1"/>
    </source>
</evidence>
<sequence>MMFLLGVALNTIYGTNRLGQMRVFGVLQRLAVSYLFAAGLYALTAPKYYTPPRGACGQALKDVLSCAWCWAGAALLVAAHTSIIFIVHQPDCPR</sequence>
<dbReference type="Proteomes" id="UP000299102">
    <property type="component" value="Unassembled WGS sequence"/>
</dbReference>
<evidence type="ECO:0000256" key="1">
    <source>
        <dbReference type="SAM" id="Phobius"/>
    </source>
</evidence>
<feature type="transmembrane region" description="Helical" evidence="1">
    <location>
        <begin position="24"/>
        <end position="43"/>
    </location>
</feature>